<sequence>MAQKTVELDQEAFSCPICLNLLEDPVTIPCGHSYCMGCISAYWQEQEAHSCPQCRHSFTPRPVLLKNTMLALLVEQLKQLG</sequence>
<dbReference type="GO" id="GO:0008270">
    <property type="term" value="F:zinc ion binding"/>
    <property type="evidence" value="ECO:0007669"/>
    <property type="project" value="UniProtKB-KW"/>
</dbReference>
<keyword evidence="1" id="KW-0479">Metal-binding</keyword>
<keyword evidence="2 4" id="KW-0863">Zinc-finger</keyword>
<protein>
    <submittedName>
        <fullName evidence="6">(spotted green pufferfish) hypothetical protein</fullName>
    </submittedName>
</protein>
<dbReference type="PROSITE" id="PS00518">
    <property type="entry name" value="ZF_RING_1"/>
    <property type="match status" value="1"/>
</dbReference>
<reference evidence="6" key="1">
    <citation type="journal article" date="2004" name="Nature">
        <title>Genome duplication in the teleost fish Tetraodon nigroviridis reveals the early vertebrate proto-karyotype.</title>
        <authorList>
            <person name="Jaillon O."/>
            <person name="Aury J.-M."/>
            <person name="Brunet F."/>
            <person name="Petit J.-L."/>
            <person name="Stange-Thomann N."/>
            <person name="Mauceli E."/>
            <person name="Bouneau L."/>
            <person name="Fischer C."/>
            <person name="Ozouf-Costaz C."/>
            <person name="Bernot A."/>
            <person name="Nicaud S."/>
            <person name="Jaffe D."/>
            <person name="Fisher S."/>
            <person name="Lutfalla G."/>
            <person name="Dossat C."/>
            <person name="Segurens B."/>
            <person name="Dasilva C."/>
            <person name="Salanoubat M."/>
            <person name="Levy M."/>
            <person name="Boudet N."/>
            <person name="Castellano S."/>
            <person name="Anthouard V."/>
            <person name="Jubin C."/>
            <person name="Castelli V."/>
            <person name="Katinka M."/>
            <person name="Vacherie B."/>
            <person name="Biemont C."/>
            <person name="Skalli Z."/>
            <person name="Cattolico L."/>
            <person name="Poulain J."/>
            <person name="De Berardinis V."/>
            <person name="Cruaud C."/>
            <person name="Duprat S."/>
            <person name="Brottier P."/>
            <person name="Coutanceau J.-P."/>
            <person name="Gouzy J."/>
            <person name="Parra G."/>
            <person name="Lardier G."/>
            <person name="Chapple C."/>
            <person name="McKernan K.J."/>
            <person name="McEwan P."/>
            <person name="Bosak S."/>
            <person name="Kellis M."/>
            <person name="Volff J.-N."/>
            <person name="Guigo R."/>
            <person name="Zody M.C."/>
            <person name="Mesirov J."/>
            <person name="Lindblad-Toh K."/>
            <person name="Birren B."/>
            <person name="Nusbaum C."/>
            <person name="Kahn D."/>
            <person name="Robinson-Rechavi M."/>
            <person name="Laudet V."/>
            <person name="Schachter V."/>
            <person name="Quetier F."/>
            <person name="Saurin W."/>
            <person name="Scarpelli C."/>
            <person name="Wincker P."/>
            <person name="Lander E.S."/>
            <person name="Weissenbach J."/>
            <person name="Roest Crollius H."/>
        </authorList>
    </citation>
    <scope>NUCLEOTIDE SEQUENCE [LARGE SCALE GENOMIC DNA]</scope>
</reference>
<evidence type="ECO:0000256" key="2">
    <source>
        <dbReference type="ARBA" id="ARBA00022771"/>
    </source>
</evidence>
<dbReference type="HOGENOM" id="CLU_013137_0_2_1"/>
<dbReference type="EMBL" id="CAAE01014645">
    <property type="protein sequence ID" value="CAG01463.1"/>
    <property type="molecule type" value="Genomic_DNA"/>
</dbReference>
<dbReference type="OrthoDB" id="6105938at2759"/>
<evidence type="ECO:0000256" key="1">
    <source>
        <dbReference type="ARBA" id="ARBA00022723"/>
    </source>
</evidence>
<evidence type="ECO:0000313" key="6">
    <source>
        <dbReference type="EMBL" id="CAG01463.1"/>
    </source>
</evidence>
<proteinExistence type="predicted"/>
<dbReference type="Gene3D" id="3.30.40.10">
    <property type="entry name" value="Zinc/RING finger domain, C3HC4 (zinc finger)"/>
    <property type="match status" value="1"/>
</dbReference>
<dbReference type="Pfam" id="PF15227">
    <property type="entry name" value="zf-C3HC4_4"/>
    <property type="match status" value="1"/>
</dbReference>
<dbReference type="InterPro" id="IPR001841">
    <property type="entry name" value="Znf_RING"/>
</dbReference>
<dbReference type="PANTHER" id="PTHR25465:SF5">
    <property type="entry name" value="E3 UBIQUITIN_ISG15 LIGASE TRIM25-RELATED"/>
    <property type="match status" value="1"/>
</dbReference>
<accession>Q4SD19</accession>
<organism evidence="6">
    <name type="scientific">Tetraodon nigroviridis</name>
    <name type="common">Spotted green pufferfish</name>
    <name type="synonym">Chelonodon nigroviridis</name>
    <dbReference type="NCBI Taxonomy" id="99883"/>
    <lineage>
        <taxon>Eukaryota</taxon>
        <taxon>Metazoa</taxon>
        <taxon>Chordata</taxon>
        <taxon>Craniata</taxon>
        <taxon>Vertebrata</taxon>
        <taxon>Euteleostomi</taxon>
        <taxon>Actinopterygii</taxon>
        <taxon>Neopterygii</taxon>
        <taxon>Teleostei</taxon>
        <taxon>Neoteleostei</taxon>
        <taxon>Acanthomorphata</taxon>
        <taxon>Eupercaria</taxon>
        <taxon>Tetraodontiformes</taxon>
        <taxon>Tetradontoidea</taxon>
        <taxon>Tetraodontidae</taxon>
        <taxon>Tetraodon</taxon>
    </lineage>
</organism>
<dbReference type="InterPro" id="IPR051051">
    <property type="entry name" value="E3_ubiq-ligase_TRIM/RNF"/>
</dbReference>
<evidence type="ECO:0000256" key="4">
    <source>
        <dbReference type="PROSITE-ProRule" id="PRU00175"/>
    </source>
</evidence>
<dbReference type="InterPro" id="IPR017907">
    <property type="entry name" value="Znf_RING_CS"/>
</dbReference>
<evidence type="ECO:0000256" key="3">
    <source>
        <dbReference type="ARBA" id="ARBA00022833"/>
    </source>
</evidence>
<feature type="non-terminal residue" evidence="6">
    <location>
        <position position="81"/>
    </location>
</feature>
<comment type="caution">
    <text evidence="6">The sequence shown here is derived from an EMBL/GenBank/DDBJ whole genome shotgun (WGS) entry which is preliminary data.</text>
</comment>
<gene>
    <name evidence="6" type="ORF">GSTENG00020234001</name>
</gene>
<dbReference type="SMART" id="SM00184">
    <property type="entry name" value="RING"/>
    <property type="match status" value="1"/>
</dbReference>
<dbReference type="PANTHER" id="PTHR25465">
    <property type="entry name" value="B-BOX DOMAIN CONTAINING"/>
    <property type="match status" value="1"/>
</dbReference>
<dbReference type="PROSITE" id="PS50089">
    <property type="entry name" value="ZF_RING_2"/>
    <property type="match status" value="1"/>
</dbReference>
<dbReference type="AlphaFoldDB" id="Q4SD19"/>
<keyword evidence="3" id="KW-0862">Zinc</keyword>
<evidence type="ECO:0000259" key="5">
    <source>
        <dbReference type="PROSITE" id="PS50089"/>
    </source>
</evidence>
<dbReference type="InterPro" id="IPR013083">
    <property type="entry name" value="Znf_RING/FYVE/PHD"/>
</dbReference>
<reference evidence="6" key="2">
    <citation type="submission" date="2004-02" db="EMBL/GenBank/DDBJ databases">
        <authorList>
            <consortium name="Genoscope"/>
            <consortium name="Whitehead Institute Centre for Genome Research"/>
        </authorList>
    </citation>
    <scope>NUCLEOTIDE SEQUENCE</scope>
</reference>
<feature type="domain" description="RING-type" evidence="5">
    <location>
        <begin position="15"/>
        <end position="55"/>
    </location>
</feature>
<dbReference type="KEGG" id="tng:GSTEN00020234G001"/>
<name>Q4SD19_TETNG</name>
<dbReference type="SUPFAM" id="SSF57850">
    <property type="entry name" value="RING/U-box"/>
    <property type="match status" value="1"/>
</dbReference>